<keyword evidence="7" id="KW-0539">Nucleus</keyword>
<evidence type="ECO:0000256" key="6">
    <source>
        <dbReference type="ARBA" id="ARBA00023125"/>
    </source>
</evidence>
<evidence type="ECO:0000259" key="8">
    <source>
        <dbReference type="PROSITE" id="PS50064"/>
    </source>
</evidence>
<keyword evidence="6" id="KW-0238">DNA-binding</keyword>
<dbReference type="Proteomes" id="UP000242715">
    <property type="component" value="Unassembled WGS sequence"/>
</dbReference>
<dbReference type="OrthoDB" id="19045at2759"/>
<name>A0A2Z6MNP9_TRISU</name>
<dbReference type="SMART" id="SM01336">
    <property type="entry name" value="zf-PARP"/>
    <property type="match status" value="1"/>
</dbReference>
<dbReference type="PANTHER" id="PTHR12083">
    <property type="entry name" value="BIFUNCTIONAL POLYNUCLEOTIDE PHOSPHATASE/KINASE"/>
    <property type="match status" value="1"/>
</dbReference>
<dbReference type="FunFam" id="3.30.1740.10:FF:000006">
    <property type="entry name" value="Poly [ADP-ribose] polymerase"/>
    <property type="match status" value="1"/>
</dbReference>
<keyword evidence="3" id="KW-0677">Repeat</keyword>
<dbReference type="InterPro" id="IPR036957">
    <property type="entry name" value="Znf_PARP_sf"/>
</dbReference>
<organism evidence="9 10">
    <name type="scientific">Trifolium subterraneum</name>
    <name type="common">Subterranean clover</name>
    <dbReference type="NCBI Taxonomy" id="3900"/>
    <lineage>
        <taxon>Eukaryota</taxon>
        <taxon>Viridiplantae</taxon>
        <taxon>Streptophyta</taxon>
        <taxon>Embryophyta</taxon>
        <taxon>Tracheophyta</taxon>
        <taxon>Spermatophyta</taxon>
        <taxon>Magnoliopsida</taxon>
        <taxon>eudicotyledons</taxon>
        <taxon>Gunneridae</taxon>
        <taxon>Pentapetalae</taxon>
        <taxon>rosids</taxon>
        <taxon>fabids</taxon>
        <taxon>Fabales</taxon>
        <taxon>Fabaceae</taxon>
        <taxon>Papilionoideae</taxon>
        <taxon>50 kb inversion clade</taxon>
        <taxon>NPAAA clade</taxon>
        <taxon>Hologalegina</taxon>
        <taxon>IRL clade</taxon>
        <taxon>Trifolieae</taxon>
        <taxon>Trifolium</taxon>
    </lineage>
</organism>
<dbReference type="GO" id="GO:0006281">
    <property type="term" value="P:DNA repair"/>
    <property type="evidence" value="ECO:0007669"/>
    <property type="project" value="TreeGrafter"/>
</dbReference>
<comment type="subcellular location">
    <subcellularLocation>
        <location evidence="1">Nucleus</location>
    </subcellularLocation>
</comment>
<evidence type="ECO:0000256" key="3">
    <source>
        <dbReference type="ARBA" id="ARBA00022737"/>
    </source>
</evidence>
<dbReference type="PANTHER" id="PTHR12083:SF9">
    <property type="entry name" value="BIFUNCTIONAL POLYNUCLEOTIDE PHOSPHATASE_KINASE"/>
    <property type="match status" value="1"/>
</dbReference>
<evidence type="ECO:0000313" key="10">
    <source>
        <dbReference type="Proteomes" id="UP000242715"/>
    </source>
</evidence>
<feature type="domain" description="PARP-type" evidence="8">
    <location>
        <begin position="92"/>
        <end position="173"/>
    </location>
</feature>
<dbReference type="EMBL" id="DF973206">
    <property type="protein sequence ID" value="GAU19927.1"/>
    <property type="molecule type" value="Genomic_DNA"/>
</dbReference>
<dbReference type="SUPFAM" id="SSF57716">
    <property type="entry name" value="Glucocorticoid receptor-like (DNA-binding domain)"/>
    <property type="match status" value="1"/>
</dbReference>
<dbReference type="InterPro" id="IPR001510">
    <property type="entry name" value="Znf_PARP"/>
</dbReference>
<dbReference type="GO" id="GO:0005634">
    <property type="term" value="C:nucleus"/>
    <property type="evidence" value="ECO:0007669"/>
    <property type="project" value="UniProtKB-SubCell"/>
</dbReference>
<dbReference type="Gene3D" id="3.30.1740.10">
    <property type="entry name" value="Zinc finger, PARP-type"/>
    <property type="match status" value="1"/>
</dbReference>
<evidence type="ECO:0000256" key="2">
    <source>
        <dbReference type="ARBA" id="ARBA00022723"/>
    </source>
</evidence>
<dbReference type="GO" id="GO:0003690">
    <property type="term" value="F:double-stranded DNA binding"/>
    <property type="evidence" value="ECO:0007669"/>
    <property type="project" value="TreeGrafter"/>
</dbReference>
<reference evidence="10" key="1">
    <citation type="journal article" date="2017" name="Front. Plant Sci.">
        <title>Climate Clever Clovers: New Paradigm to Reduce the Environmental Footprint of Ruminants by Breeding Low Methanogenic Forages Utilizing Haplotype Variation.</title>
        <authorList>
            <person name="Kaur P."/>
            <person name="Appels R."/>
            <person name="Bayer P.E."/>
            <person name="Keeble-Gagnere G."/>
            <person name="Wang J."/>
            <person name="Hirakawa H."/>
            <person name="Shirasawa K."/>
            <person name="Vercoe P."/>
            <person name="Stefanova K."/>
            <person name="Durmic Z."/>
            <person name="Nichols P."/>
            <person name="Revell C."/>
            <person name="Isobe S.N."/>
            <person name="Edwards D."/>
            <person name="Erskine W."/>
        </authorList>
    </citation>
    <scope>NUCLEOTIDE SEQUENCE [LARGE SCALE GENOMIC DNA]</scope>
    <source>
        <strain evidence="10">cv. Daliak</strain>
    </source>
</reference>
<dbReference type="GO" id="GO:0046404">
    <property type="term" value="F:ATP-dependent polydeoxyribonucleotide 5'-hydroxyl-kinase activity"/>
    <property type="evidence" value="ECO:0007669"/>
    <property type="project" value="TreeGrafter"/>
</dbReference>
<evidence type="ECO:0000256" key="4">
    <source>
        <dbReference type="ARBA" id="ARBA00022771"/>
    </source>
</evidence>
<dbReference type="Pfam" id="PF00645">
    <property type="entry name" value="zf-PARP"/>
    <property type="match status" value="1"/>
</dbReference>
<keyword evidence="5" id="KW-0862">Zinc</keyword>
<accession>A0A2Z6MNP9</accession>
<keyword evidence="4" id="KW-0863">Zinc-finger</keyword>
<evidence type="ECO:0000256" key="5">
    <source>
        <dbReference type="ARBA" id="ARBA00022833"/>
    </source>
</evidence>
<proteinExistence type="predicted"/>
<sequence length="179" mass="19950">MLHASPFPNISASLCHHHHKIKYYKNPERQSPSRCRFALARQSATQNPPHLPTSVHRRSLISLISVLSLGSRRICTFLVNACSLPMAPSESVVVEYAKSNRAACKKCSEAIQSKTLRLGLVSRDNRGYDVKKWHHLSCFPLPSLQSPPNTITGFSSLKSDDQEALTKLFAGQDKSEEPQ</sequence>
<dbReference type="PROSITE" id="PS50064">
    <property type="entry name" value="ZF_PARP_2"/>
    <property type="match status" value="1"/>
</dbReference>
<keyword evidence="2" id="KW-0479">Metal-binding</keyword>
<dbReference type="GO" id="GO:0046403">
    <property type="term" value="F:polynucleotide 3'-phosphatase activity"/>
    <property type="evidence" value="ECO:0007669"/>
    <property type="project" value="TreeGrafter"/>
</dbReference>
<dbReference type="AlphaFoldDB" id="A0A2Z6MNP9"/>
<evidence type="ECO:0000256" key="7">
    <source>
        <dbReference type="ARBA" id="ARBA00023242"/>
    </source>
</evidence>
<gene>
    <name evidence="9" type="ORF">TSUD_95330</name>
</gene>
<evidence type="ECO:0000256" key="1">
    <source>
        <dbReference type="ARBA" id="ARBA00004123"/>
    </source>
</evidence>
<evidence type="ECO:0000313" key="9">
    <source>
        <dbReference type="EMBL" id="GAU19927.1"/>
    </source>
</evidence>
<dbReference type="GO" id="GO:0008270">
    <property type="term" value="F:zinc ion binding"/>
    <property type="evidence" value="ECO:0007669"/>
    <property type="project" value="UniProtKB-KW"/>
</dbReference>
<keyword evidence="10" id="KW-1185">Reference proteome</keyword>
<protein>
    <recommendedName>
        <fullName evidence="8">PARP-type domain-containing protein</fullName>
    </recommendedName>
</protein>